<evidence type="ECO:0000256" key="1">
    <source>
        <dbReference type="SAM" id="MobiDB-lite"/>
    </source>
</evidence>
<evidence type="ECO:0000313" key="4">
    <source>
        <dbReference type="Proteomes" id="UP001501844"/>
    </source>
</evidence>
<dbReference type="EMBL" id="BAABGX010000001">
    <property type="protein sequence ID" value="GAA4297714.1"/>
    <property type="molecule type" value="Genomic_DNA"/>
</dbReference>
<name>A0ABP8F988_9BACT</name>
<protein>
    <submittedName>
        <fullName evidence="3">Uncharacterized protein</fullName>
    </submittedName>
</protein>
<sequence length="49" mass="4799">MATKDKAASGNIAQPPAMVKSNKDTDSWVATAAALAVVSATAVVAGVVI</sequence>
<feature type="region of interest" description="Disordered" evidence="1">
    <location>
        <begin position="1"/>
        <end position="21"/>
    </location>
</feature>
<reference evidence="4" key="1">
    <citation type="journal article" date="2019" name="Int. J. Syst. Evol. Microbiol.">
        <title>The Global Catalogue of Microorganisms (GCM) 10K type strain sequencing project: providing services to taxonomists for standard genome sequencing and annotation.</title>
        <authorList>
            <consortium name="The Broad Institute Genomics Platform"/>
            <consortium name="The Broad Institute Genome Sequencing Center for Infectious Disease"/>
            <person name="Wu L."/>
            <person name="Ma J."/>
        </authorList>
    </citation>
    <scope>NUCLEOTIDE SEQUENCE [LARGE SCALE GENOMIC DNA]</scope>
    <source>
        <strain evidence="4">JCM 17917</strain>
    </source>
</reference>
<proteinExistence type="predicted"/>
<gene>
    <name evidence="3" type="ORF">GCM10023183_05560</name>
</gene>
<dbReference type="Proteomes" id="UP001501844">
    <property type="component" value="Unassembled WGS sequence"/>
</dbReference>
<evidence type="ECO:0000256" key="2">
    <source>
        <dbReference type="SAM" id="Phobius"/>
    </source>
</evidence>
<keyword evidence="2" id="KW-0812">Transmembrane</keyword>
<comment type="caution">
    <text evidence="3">The sequence shown here is derived from an EMBL/GenBank/DDBJ whole genome shotgun (WGS) entry which is preliminary data.</text>
</comment>
<keyword evidence="4" id="KW-1185">Reference proteome</keyword>
<organism evidence="3 4">
    <name type="scientific">Nibribacter koreensis</name>
    <dbReference type="NCBI Taxonomy" id="1084519"/>
    <lineage>
        <taxon>Bacteria</taxon>
        <taxon>Pseudomonadati</taxon>
        <taxon>Bacteroidota</taxon>
        <taxon>Cytophagia</taxon>
        <taxon>Cytophagales</taxon>
        <taxon>Hymenobacteraceae</taxon>
        <taxon>Nibribacter</taxon>
    </lineage>
</organism>
<accession>A0ABP8F988</accession>
<keyword evidence="2" id="KW-0472">Membrane</keyword>
<keyword evidence="2" id="KW-1133">Transmembrane helix</keyword>
<evidence type="ECO:0000313" key="3">
    <source>
        <dbReference type="EMBL" id="GAA4297714.1"/>
    </source>
</evidence>
<feature type="transmembrane region" description="Helical" evidence="2">
    <location>
        <begin position="28"/>
        <end position="48"/>
    </location>
</feature>